<evidence type="ECO:0000259" key="1">
    <source>
        <dbReference type="Pfam" id="PF01740"/>
    </source>
</evidence>
<keyword evidence="3" id="KW-1185">Reference proteome</keyword>
<dbReference type="Pfam" id="PF01740">
    <property type="entry name" value="STAS"/>
    <property type="match status" value="1"/>
</dbReference>
<dbReference type="EMBL" id="JBHLXE010000013">
    <property type="protein sequence ID" value="MFC0178594.1"/>
    <property type="molecule type" value="Genomic_DNA"/>
</dbReference>
<sequence>MIHFFDYSLKNQTLVFSLPHAHFWDITAISALEKVIEKYNNIRTQVILK</sequence>
<comment type="caution">
    <text evidence="2">The sequence shown here is derived from an EMBL/GenBank/DDBJ whole genome shotgun (WGS) entry which is preliminary data.</text>
</comment>
<dbReference type="Gene3D" id="3.30.750.24">
    <property type="entry name" value="STAS domain"/>
    <property type="match status" value="1"/>
</dbReference>
<feature type="domain" description="STAS" evidence="1">
    <location>
        <begin position="12"/>
        <end position="48"/>
    </location>
</feature>
<accession>A0ABV6C6J9</accession>
<dbReference type="InterPro" id="IPR036513">
    <property type="entry name" value="STAS_dom_sf"/>
</dbReference>
<evidence type="ECO:0000313" key="2">
    <source>
        <dbReference type="EMBL" id="MFC0178594.1"/>
    </source>
</evidence>
<reference evidence="2 3" key="1">
    <citation type="submission" date="2024-09" db="EMBL/GenBank/DDBJ databases">
        <authorList>
            <person name="Sun Q."/>
            <person name="Mori K."/>
        </authorList>
    </citation>
    <scope>NUCLEOTIDE SEQUENCE [LARGE SCALE GENOMIC DNA]</scope>
    <source>
        <strain evidence="2 3">CCM 8545</strain>
    </source>
</reference>
<dbReference type="InterPro" id="IPR002645">
    <property type="entry name" value="STAS_dom"/>
</dbReference>
<dbReference type="RefSeq" id="WP_385875397.1">
    <property type="nucleotide sequence ID" value="NZ_JBHLXE010000013.1"/>
</dbReference>
<proteinExistence type="predicted"/>
<dbReference type="Proteomes" id="UP001589758">
    <property type="component" value="Unassembled WGS sequence"/>
</dbReference>
<protein>
    <submittedName>
        <fullName evidence="2">STAS domain-containing protein</fullName>
    </submittedName>
</protein>
<organism evidence="2 3">
    <name type="scientific">Thorsellia kenyensis</name>
    <dbReference type="NCBI Taxonomy" id="1549888"/>
    <lineage>
        <taxon>Bacteria</taxon>
        <taxon>Pseudomonadati</taxon>
        <taxon>Pseudomonadota</taxon>
        <taxon>Gammaproteobacteria</taxon>
        <taxon>Enterobacterales</taxon>
        <taxon>Thorselliaceae</taxon>
        <taxon>Thorsellia</taxon>
    </lineage>
</organism>
<gene>
    <name evidence="2" type="ORF">ACFFIT_00505</name>
</gene>
<name>A0ABV6C6J9_9GAMM</name>
<evidence type="ECO:0000313" key="3">
    <source>
        <dbReference type="Proteomes" id="UP001589758"/>
    </source>
</evidence>